<feature type="compositionally biased region" description="Basic and acidic residues" evidence="1">
    <location>
        <begin position="290"/>
        <end position="307"/>
    </location>
</feature>
<dbReference type="RefSeq" id="XP_012338625.1">
    <property type="nucleotide sequence ID" value="XM_012483202.1"/>
</dbReference>
<dbReference type="GeneID" id="24270914"/>
<evidence type="ECO:0000313" key="4">
    <source>
        <dbReference type="Proteomes" id="UP000054561"/>
    </source>
</evidence>
<reference evidence="3 4" key="1">
    <citation type="submission" date="2014-03" db="EMBL/GenBank/DDBJ databases">
        <title>The Genome Sequence of Plasmodium fragile nilgiri.</title>
        <authorList>
            <consortium name="The Broad Institute Genomics Platform"/>
            <consortium name="The Broad Institute Genome Sequencing Center for Infectious Disease"/>
            <person name="Neafsey D."/>
            <person name="Duraisingh M."/>
            <person name="Young S.K."/>
            <person name="Zeng Q."/>
            <person name="Gargeya S."/>
            <person name="Abouelleil A."/>
            <person name="Alvarado L."/>
            <person name="Chapman S.B."/>
            <person name="Gainer-Dewar J."/>
            <person name="Goldberg J."/>
            <person name="Griggs A."/>
            <person name="Gujja S."/>
            <person name="Hansen M."/>
            <person name="Howarth C."/>
            <person name="Imamovic A."/>
            <person name="Larimer J."/>
            <person name="Pearson M."/>
            <person name="Poon T.W."/>
            <person name="Priest M."/>
            <person name="Roberts A."/>
            <person name="Saif S."/>
            <person name="Shea T."/>
            <person name="Sykes S."/>
            <person name="Wortman J."/>
            <person name="Nusbaum C."/>
            <person name="Birren B."/>
        </authorList>
    </citation>
    <scope>NUCLEOTIDE SEQUENCE [LARGE SCALE GENOMIC DNA]</scope>
    <source>
        <strain evidence="4">nilgiri</strain>
    </source>
</reference>
<evidence type="ECO:0000256" key="1">
    <source>
        <dbReference type="SAM" id="MobiDB-lite"/>
    </source>
</evidence>
<protein>
    <recommendedName>
        <fullName evidence="2">Schizont-infected cell agglutination extracellular alpha domain-containing protein</fullName>
    </recommendedName>
</protein>
<dbReference type="Pfam" id="PF12887">
    <property type="entry name" value="SICA_alpha"/>
    <property type="match status" value="1"/>
</dbReference>
<proteinExistence type="predicted"/>
<dbReference type="Proteomes" id="UP000054561">
    <property type="component" value="Unassembled WGS sequence"/>
</dbReference>
<gene>
    <name evidence="3" type="ORF">AK88_05600</name>
</gene>
<evidence type="ECO:0000259" key="2">
    <source>
        <dbReference type="Pfam" id="PF12887"/>
    </source>
</evidence>
<name>A0A0D9QCN3_PLAFR</name>
<keyword evidence="4" id="KW-1185">Reference proteome</keyword>
<sequence>MQQSLWTDIKALLEEFVKYLEDENLDDLAANCSNTGYKRPHTDRGTAVANAGDRIMCTLMSRALFFMNENSWNKRSEDMQESRDAEMKEYVRCAIVNIFMYILLASPCRSEMGVYYAWYTMQHLESGETGLIKTGKCRQGVFADIHIQDFHMQKMIKAWLQNNGTIQDTIAGHAMTSTCNKRPQDLVSGTQDAHAMHATIPLQKPEKDVIQQLGHQIKVLVPKVQQEVMQCEHDPDACMEPSAHAGSSDVQDDARQATVSNPVESGKPARPGKEGGTESSTPATPQQPTGKDRWGESTNADKYDRIRPNTHAALI</sequence>
<evidence type="ECO:0000313" key="3">
    <source>
        <dbReference type="EMBL" id="KJP84768.1"/>
    </source>
</evidence>
<dbReference type="InterPro" id="IPR024290">
    <property type="entry name" value="SICA_extracell_a"/>
</dbReference>
<accession>A0A0D9QCN3</accession>
<dbReference type="VEuPathDB" id="PlasmoDB:AK88_05600"/>
<dbReference type="AlphaFoldDB" id="A0A0D9QCN3"/>
<feature type="region of interest" description="Disordered" evidence="1">
    <location>
        <begin position="236"/>
        <end position="315"/>
    </location>
</feature>
<feature type="domain" description="Schizont-infected cell agglutination extracellular alpha" evidence="2">
    <location>
        <begin position="3"/>
        <end position="159"/>
    </location>
</feature>
<organism evidence="3 4">
    <name type="scientific">Plasmodium fragile</name>
    <dbReference type="NCBI Taxonomy" id="5857"/>
    <lineage>
        <taxon>Eukaryota</taxon>
        <taxon>Sar</taxon>
        <taxon>Alveolata</taxon>
        <taxon>Apicomplexa</taxon>
        <taxon>Aconoidasida</taxon>
        <taxon>Haemosporida</taxon>
        <taxon>Plasmodiidae</taxon>
        <taxon>Plasmodium</taxon>
        <taxon>Plasmodium (Plasmodium)</taxon>
    </lineage>
</organism>
<feature type="compositionally biased region" description="Polar residues" evidence="1">
    <location>
        <begin position="277"/>
        <end position="289"/>
    </location>
</feature>
<dbReference type="EMBL" id="KQ001801">
    <property type="protein sequence ID" value="KJP84768.1"/>
    <property type="molecule type" value="Genomic_DNA"/>
</dbReference>